<dbReference type="InterPro" id="IPR036397">
    <property type="entry name" value="RNaseH_sf"/>
</dbReference>
<dbReference type="Pfam" id="PF01693">
    <property type="entry name" value="Cauli_VI"/>
    <property type="match status" value="1"/>
</dbReference>
<proteinExistence type="inferred from homology"/>
<keyword evidence="7" id="KW-0378">Hydrolase</keyword>
<keyword evidence="10" id="KW-1185">Reference proteome</keyword>
<protein>
    <recommendedName>
        <fullName evidence="3">ribonuclease H</fullName>
        <ecNumber evidence="3">3.1.26.4</ecNumber>
    </recommendedName>
</protein>
<comment type="catalytic activity">
    <reaction evidence="1">
        <text>Endonucleolytic cleavage to 5'-phosphomonoester.</text>
        <dbReference type="EC" id="3.1.26.4"/>
    </reaction>
</comment>
<dbReference type="InterPro" id="IPR012337">
    <property type="entry name" value="RNaseH-like_sf"/>
</dbReference>
<dbReference type="Gene3D" id="3.40.970.10">
    <property type="entry name" value="Ribonuclease H1, N-terminal domain"/>
    <property type="match status" value="1"/>
</dbReference>
<dbReference type="CDD" id="cd09277">
    <property type="entry name" value="RNase_HI_bacteria_like"/>
    <property type="match status" value="1"/>
</dbReference>
<evidence type="ECO:0000313" key="9">
    <source>
        <dbReference type="EMBL" id="MCY6959335.1"/>
    </source>
</evidence>
<dbReference type="InterPro" id="IPR037056">
    <property type="entry name" value="RNase_H1_N_sf"/>
</dbReference>
<comment type="caution">
    <text evidence="9">The sequence shown here is derived from an EMBL/GenBank/DDBJ whole genome shotgun (WGS) entry which is preliminary data.</text>
</comment>
<dbReference type="InterPro" id="IPR009027">
    <property type="entry name" value="Ribosomal_bL9/RNase_H1_N"/>
</dbReference>
<keyword evidence="6" id="KW-0255">Endonuclease</keyword>
<dbReference type="SUPFAM" id="SSF53098">
    <property type="entry name" value="Ribonuclease H-like"/>
    <property type="match status" value="1"/>
</dbReference>
<dbReference type="Pfam" id="PF00075">
    <property type="entry name" value="RNase_H"/>
    <property type="match status" value="1"/>
</dbReference>
<dbReference type="EMBL" id="JAPQFJ010000012">
    <property type="protein sequence ID" value="MCY6959335.1"/>
    <property type="molecule type" value="Genomic_DNA"/>
</dbReference>
<evidence type="ECO:0000313" key="10">
    <source>
        <dbReference type="Proteomes" id="UP001144612"/>
    </source>
</evidence>
<evidence type="ECO:0000256" key="6">
    <source>
        <dbReference type="ARBA" id="ARBA00022759"/>
    </source>
</evidence>
<keyword evidence="5" id="KW-0479">Metal-binding</keyword>
<evidence type="ECO:0000256" key="5">
    <source>
        <dbReference type="ARBA" id="ARBA00022723"/>
    </source>
</evidence>
<dbReference type="PANTHER" id="PTHR10642">
    <property type="entry name" value="RIBONUCLEASE H1"/>
    <property type="match status" value="1"/>
</dbReference>
<accession>A0ABT4DAJ1</accession>
<dbReference type="EC" id="3.1.26.4" evidence="3"/>
<evidence type="ECO:0000256" key="3">
    <source>
        <dbReference type="ARBA" id="ARBA00012180"/>
    </source>
</evidence>
<dbReference type="PROSITE" id="PS50879">
    <property type="entry name" value="RNASE_H_1"/>
    <property type="match status" value="1"/>
</dbReference>
<dbReference type="RefSeq" id="WP_268061763.1">
    <property type="nucleotide sequence ID" value="NZ_JAPQFJ010000012.1"/>
</dbReference>
<reference evidence="9" key="1">
    <citation type="submission" date="2022-12" db="EMBL/GenBank/DDBJ databases">
        <title>Clostridium sp. nov., isolated from industrial wastewater.</title>
        <authorList>
            <person name="Jiayan W."/>
        </authorList>
    </citation>
    <scope>NUCLEOTIDE SEQUENCE</scope>
    <source>
        <strain evidence="9">ZC22-4</strain>
    </source>
</reference>
<gene>
    <name evidence="9" type="ORF">OW729_12025</name>
</gene>
<evidence type="ECO:0000256" key="7">
    <source>
        <dbReference type="ARBA" id="ARBA00022801"/>
    </source>
</evidence>
<comment type="similarity">
    <text evidence="2">Belongs to the RNase H family.</text>
</comment>
<organism evidence="9 10">
    <name type="scientific">Clostridium brassicae</name>
    <dbReference type="NCBI Taxonomy" id="2999072"/>
    <lineage>
        <taxon>Bacteria</taxon>
        <taxon>Bacillati</taxon>
        <taxon>Bacillota</taxon>
        <taxon>Clostridia</taxon>
        <taxon>Eubacteriales</taxon>
        <taxon>Clostridiaceae</taxon>
        <taxon>Clostridium</taxon>
    </lineage>
</organism>
<evidence type="ECO:0000259" key="8">
    <source>
        <dbReference type="PROSITE" id="PS50879"/>
    </source>
</evidence>
<dbReference type="InterPro" id="IPR011320">
    <property type="entry name" value="RNase_H1_N"/>
</dbReference>
<dbReference type="InterPro" id="IPR050092">
    <property type="entry name" value="RNase_H"/>
</dbReference>
<dbReference type="InterPro" id="IPR002156">
    <property type="entry name" value="RNaseH_domain"/>
</dbReference>
<evidence type="ECO:0000256" key="1">
    <source>
        <dbReference type="ARBA" id="ARBA00000077"/>
    </source>
</evidence>
<dbReference type="SUPFAM" id="SSF55658">
    <property type="entry name" value="L9 N-domain-like"/>
    <property type="match status" value="1"/>
</dbReference>
<feature type="domain" description="RNase H type-1" evidence="8">
    <location>
        <begin position="72"/>
        <end position="212"/>
    </location>
</feature>
<dbReference type="Proteomes" id="UP001144612">
    <property type="component" value="Unassembled WGS sequence"/>
</dbReference>
<evidence type="ECO:0000256" key="4">
    <source>
        <dbReference type="ARBA" id="ARBA00022722"/>
    </source>
</evidence>
<name>A0ABT4DAJ1_9CLOT</name>
<evidence type="ECO:0000256" key="2">
    <source>
        <dbReference type="ARBA" id="ARBA00005300"/>
    </source>
</evidence>
<dbReference type="Gene3D" id="3.30.420.10">
    <property type="entry name" value="Ribonuclease H-like superfamily/Ribonuclease H"/>
    <property type="match status" value="1"/>
</dbReference>
<sequence length="256" mass="29133">MAKKKLYAIKEGFDFEDNIKIEDKIVDSWDKCLKYVKGVKGAKYKSFTSLEEAENYLDMGSSFLKKDEDNYPKDKVHAYVDGSFNQTSGKYSYGLVVVKDDVILHIENGCGKDDSNKSIRQIAGELKGSIKALEYAGSNDIKDLVIFHDYVGVCYHATGFWQRKEESSKKYYEEFNWLTKSKNINVTFVKVDSHTGDLYNEIVDEFAKKAVSIPLNGSTKKLLKNRNLKVKTDELKNMIIELIGEDLASNIIVKNV</sequence>
<keyword evidence="4" id="KW-0540">Nuclease</keyword>
<dbReference type="PANTHER" id="PTHR10642:SF26">
    <property type="entry name" value="RIBONUCLEASE H1"/>
    <property type="match status" value="1"/>
</dbReference>